<dbReference type="GO" id="GO:0031956">
    <property type="term" value="F:medium-chain fatty acid-CoA ligase activity"/>
    <property type="evidence" value="ECO:0007669"/>
    <property type="project" value="TreeGrafter"/>
</dbReference>
<name>A0A163L7X7_DIDRA</name>
<proteinExistence type="inferred from homology"/>
<feature type="domain" description="AMP-binding enzyme C-terminal" evidence="4">
    <location>
        <begin position="426"/>
        <end position="501"/>
    </location>
</feature>
<keyword evidence="2" id="KW-0436">Ligase</keyword>
<dbReference type="AlphaFoldDB" id="A0A163L7X7"/>
<keyword evidence="6" id="KW-1185">Reference proteome</keyword>
<dbReference type="STRING" id="5454.A0A163L7X7"/>
<dbReference type="PANTHER" id="PTHR43201">
    <property type="entry name" value="ACYL-COA SYNTHETASE"/>
    <property type="match status" value="1"/>
</dbReference>
<dbReference type="Gene3D" id="3.40.50.12780">
    <property type="entry name" value="N-terminal domain of ligase-like"/>
    <property type="match status" value="1"/>
</dbReference>
<feature type="domain" description="AMP-dependent synthetase/ligase" evidence="3">
    <location>
        <begin position="9"/>
        <end position="376"/>
    </location>
</feature>
<dbReference type="InterPro" id="IPR042099">
    <property type="entry name" value="ANL_N_sf"/>
</dbReference>
<comment type="similarity">
    <text evidence="1">Belongs to the ATP-dependent AMP-binding enzyme family.</text>
</comment>
<protein>
    <recommendedName>
        <fullName evidence="7">Ligase</fullName>
    </recommendedName>
</protein>
<dbReference type="InterPro" id="IPR020845">
    <property type="entry name" value="AMP-binding_CS"/>
</dbReference>
<accession>A0A163L7X7</accession>
<dbReference type="Pfam" id="PF13193">
    <property type="entry name" value="AMP-binding_C"/>
    <property type="match status" value="1"/>
</dbReference>
<comment type="caution">
    <text evidence="5">The sequence shown here is derived from an EMBL/GenBank/DDBJ whole genome shotgun (WGS) entry which is preliminary data.</text>
</comment>
<dbReference type="Pfam" id="PF00501">
    <property type="entry name" value="AMP-binding"/>
    <property type="match status" value="1"/>
</dbReference>
<gene>
    <name evidence="5" type="ORF">ST47_g1151</name>
</gene>
<reference evidence="5 6" key="1">
    <citation type="journal article" date="2016" name="Sci. Rep.">
        <title>Draft genome sequencing and secretome analysis of fungal phytopathogen Ascochyta rabiei provides insight into the necrotrophic effector repertoire.</title>
        <authorList>
            <person name="Verma S."/>
            <person name="Gazara R.K."/>
            <person name="Nizam S."/>
            <person name="Parween S."/>
            <person name="Chattopadhyay D."/>
            <person name="Verma P.K."/>
        </authorList>
    </citation>
    <scope>NUCLEOTIDE SEQUENCE [LARGE SCALE GENOMIC DNA]</scope>
    <source>
        <strain evidence="5 6">ArDII</strain>
    </source>
</reference>
<evidence type="ECO:0000259" key="4">
    <source>
        <dbReference type="Pfam" id="PF13193"/>
    </source>
</evidence>
<dbReference type="PANTHER" id="PTHR43201:SF32">
    <property type="entry name" value="2-SUCCINYLBENZOATE--COA LIGASE, CHLOROPLASTIC_PEROXISOMAL"/>
    <property type="match status" value="1"/>
</dbReference>
<dbReference type="Proteomes" id="UP000076837">
    <property type="component" value="Unassembled WGS sequence"/>
</dbReference>
<evidence type="ECO:0008006" key="7">
    <source>
        <dbReference type="Google" id="ProtNLM"/>
    </source>
</evidence>
<dbReference type="InterPro" id="IPR025110">
    <property type="entry name" value="AMP-bd_C"/>
</dbReference>
<dbReference type="InterPro" id="IPR045851">
    <property type="entry name" value="AMP-bd_C_sf"/>
</dbReference>
<dbReference type="EMBL" id="JYNV01000060">
    <property type="protein sequence ID" value="KZM27570.1"/>
    <property type="molecule type" value="Genomic_DNA"/>
</dbReference>
<dbReference type="Gene3D" id="3.30.300.30">
    <property type="match status" value="1"/>
</dbReference>
<dbReference type="GO" id="GO:0006631">
    <property type="term" value="P:fatty acid metabolic process"/>
    <property type="evidence" value="ECO:0007669"/>
    <property type="project" value="TreeGrafter"/>
</dbReference>
<evidence type="ECO:0000313" key="5">
    <source>
        <dbReference type="EMBL" id="KZM27570.1"/>
    </source>
</evidence>
<evidence type="ECO:0000313" key="6">
    <source>
        <dbReference type="Proteomes" id="UP000076837"/>
    </source>
</evidence>
<dbReference type="CDD" id="cd17631">
    <property type="entry name" value="FACL_FadD13-like"/>
    <property type="match status" value="1"/>
</dbReference>
<evidence type="ECO:0000256" key="2">
    <source>
        <dbReference type="ARBA" id="ARBA00022598"/>
    </source>
</evidence>
<evidence type="ECO:0000256" key="1">
    <source>
        <dbReference type="ARBA" id="ARBA00006432"/>
    </source>
</evidence>
<dbReference type="SUPFAM" id="SSF56801">
    <property type="entry name" value="Acetyl-CoA synthetase-like"/>
    <property type="match status" value="1"/>
</dbReference>
<sequence>MQLTQFVHRSLRASPEAVMTISDGRVRTSRESVDRIKRLAGGLQTLGLRTGDRVAILASNSDYYHEALLACWWFGAVASPVNSRWSTAEITYALEDSGSTVLLVDENFASVGSTLREACPGLTTVVYCGNDRVPDGMLDYEQVIAEAIPVDDLRVGGDTLALLLYTGGTTGVPKGVMISHQALMTSALGTLAAGGVAISNGTNLAVNPLFHIAGIVGWLAQSLMDGTQVFVANFSPRTFLEAVDRYRPTTVGLVPTMLQMLVAHKNETGEDATTYDLSSVRILRYGASPISPTLLGQVMQMFPNSSFAQGYGMTETAHISMLSPADHLEGGDLLRSAGRALPHCEVKIVDPAGSELPPGKVGEIVTFGSHVMLGYWNKPKETAEVLRDGWMHTGDAGYLDARGYLFIVDRIKDMIVTGGENVYSTEVENALAQHESVAACSVIGLPDAQWGERVHAVVVLRHGFDADADELRAHVKRLIAGYKSPRTFQFVDALPLSAAGKVLKRDLRCKAT</sequence>
<organism evidence="5 6">
    <name type="scientific">Didymella rabiei</name>
    <name type="common">Chickpea ascochyta blight fungus</name>
    <name type="synonym">Mycosphaerella rabiei</name>
    <dbReference type="NCBI Taxonomy" id="5454"/>
    <lineage>
        <taxon>Eukaryota</taxon>
        <taxon>Fungi</taxon>
        <taxon>Dikarya</taxon>
        <taxon>Ascomycota</taxon>
        <taxon>Pezizomycotina</taxon>
        <taxon>Dothideomycetes</taxon>
        <taxon>Pleosporomycetidae</taxon>
        <taxon>Pleosporales</taxon>
        <taxon>Pleosporineae</taxon>
        <taxon>Didymellaceae</taxon>
        <taxon>Ascochyta</taxon>
    </lineage>
</organism>
<dbReference type="PROSITE" id="PS00455">
    <property type="entry name" value="AMP_BINDING"/>
    <property type="match status" value="1"/>
</dbReference>
<dbReference type="NCBIfam" id="NF004837">
    <property type="entry name" value="PRK06187.1"/>
    <property type="match status" value="1"/>
</dbReference>
<dbReference type="FunFam" id="3.30.300.30:FF:000008">
    <property type="entry name" value="2,3-dihydroxybenzoate-AMP ligase"/>
    <property type="match status" value="1"/>
</dbReference>
<dbReference type="InterPro" id="IPR000873">
    <property type="entry name" value="AMP-dep_synth/lig_dom"/>
</dbReference>
<evidence type="ECO:0000259" key="3">
    <source>
        <dbReference type="Pfam" id="PF00501"/>
    </source>
</evidence>